<dbReference type="Pfam" id="PF07727">
    <property type="entry name" value="RVT_2"/>
    <property type="match status" value="1"/>
</dbReference>
<evidence type="ECO:0000313" key="2">
    <source>
        <dbReference type="EMBL" id="GEW41301.1"/>
    </source>
</evidence>
<dbReference type="InterPro" id="IPR013103">
    <property type="entry name" value="RVT_2"/>
</dbReference>
<organism evidence="2">
    <name type="scientific">Tanacetum cinerariifolium</name>
    <name type="common">Dalmatian daisy</name>
    <name type="synonym">Chrysanthemum cinerariifolium</name>
    <dbReference type="NCBI Taxonomy" id="118510"/>
    <lineage>
        <taxon>Eukaryota</taxon>
        <taxon>Viridiplantae</taxon>
        <taxon>Streptophyta</taxon>
        <taxon>Embryophyta</taxon>
        <taxon>Tracheophyta</taxon>
        <taxon>Spermatophyta</taxon>
        <taxon>Magnoliopsida</taxon>
        <taxon>eudicotyledons</taxon>
        <taxon>Gunneridae</taxon>
        <taxon>Pentapetalae</taxon>
        <taxon>asterids</taxon>
        <taxon>campanulids</taxon>
        <taxon>Asterales</taxon>
        <taxon>Asteraceae</taxon>
        <taxon>Asteroideae</taxon>
        <taxon>Anthemideae</taxon>
        <taxon>Anthemidinae</taxon>
        <taxon>Tanacetum</taxon>
    </lineage>
</organism>
<name>A0A699GWJ5_TANCI</name>
<gene>
    <name evidence="2" type="ORF">Tci_213277</name>
</gene>
<evidence type="ECO:0000259" key="1">
    <source>
        <dbReference type="Pfam" id="PF07727"/>
    </source>
</evidence>
<dbReference type="CDD" id="cd09272">
    <property type="entry name" value="RNase_HI_RT_Ty1"/>
    <property type="match status" value="1"/>
</dbReference>
<accession>A0A699GWJ5</accession>
<protein>
    <recommendedName>
        <fullName evidence="1">Reverse transcriptase Ty1/copia-type domain-containing protein</fullName>
    </recommendedName>
</protein>
<dbReference type="InterPro" id="IPR043502">
    <property type="entry name" value="DNA/RNA_pol_sf"/>
</dbReference>
<feature type="domain" description="Reverse transcriptase Ty1/copia-type" evidence="1">
    <location>
        <begin position="139"/>
        <end position="251"/>
    </location>
</feature>
<comment type="caution">
    <text evidence="2">The sequence shown here is derived from an EMBL/GenBank/DDBJ whole genome shotgun (WGS) entry which is preliminary data.</text>
</comment>
<dbReference type="EMBL" id="BKCJ010057346">
    <property type="protein sequence ID" value="GEW41301.1"/>
    <property type="molecule type" value="Genomic_DNA"/>
</dbReference>
<reference evidence="2" key="1">
    <citation type="journal article" date="2019" name="Sci. Rep.">
        <title>Draft genome of Tanacetum cinerariifolium, the natural source of mosquito coil.</title>
        <authorList>
            <person name="Yamashiro T."/>
            <person name="Shiraishi A."/>
            <person name="Satake H."/>
            <person name="Nakayama K."/>
        </authorList>
    </citation>
    <scope>NUCLEOTIDE SEQUENCE</scope>
</reference>
<dbReference type="AlphaFoldDB" id="A0A699GWJ5"/>
<dbReference type="SUPFAM" id="SSF56672">
    <property type="entry name" value="DNA/RNA polymerases"/>
    <property type="match status" value="1"/>
</dbReference>
<dbReference type="PANTHER" id="PTHR11439:SF440">
    <property type="entry name" value="INTEGRASE CATALYTIC DOMAIN-CONTAINING PROTEIN"/>
    <property type="match status" value="1"/>
</dbReference>
<dbReference type="PANTHER" id="PTHR11439">
    <property type="entry name" value="GAG-POL-RELATED RETROTRANSPOSON"/>
    <property type="match status" value="1"/>
</dbReference>
<proteinExistence type="predicted"/>
<sequence length="515" mass="58714">MYGKIWNDEDVHNFRFVETEFPAIVFNDALTSEVALSCESMVSSFSDNKIEFRISFDESEDEDYTINEPRRSTRARKEKILRSYFFSYLVEGTQKKVTKKVIFSINIDNDPKTFSESMSSRDAPLWNEAVNDEMDSVLTRLVSKGDRQREGLDYFDTYAPVARISSIRTLIAISAIKGLYIHQMDVKTSFLNGYLHEEVYMEQPEGFVIQGQENKVCRLVKSLYSLKKAPKQWHERFDTTVISFGLKHNSADSTNINGISETKSYLSSNFKIKDLGEVESNVPFEPSEHLEKNSGRGVAQLEYTRVNGCLMYTTHSTRPNIAFAVSKLSQYTSNPSLEQQRAGSKVLGYLKRTSALNLTYTSYPRVLEGYSDASWVNHIDDYKSRSGWTYTLVGGAVYWASKKQTCISHSTMKAEFIALAAAGKEAEWMQDLLLDIQLWPGPMPSIPMYCDSQATLSKAYNSVYNGKSRHIRLRHNYVRQVIENDTISVVYVKSCRKLADPLTKPLTRDFVSVTT</sequence>